<gene>
    <name evidence="2" type="ORF">AWRI4620_LOCUS1444</name>
</gene>
<dbReference type="CDD" id="cd18186">
    <property type="entry name" value="BTB_POZ_ZBTB_KLHL-like"/>
    <property type="match status" value="1"/>
</dbReference>
<comment type="caution">
    <text evidence="2">The sequence shown here is derived from an EMBL/GenBank/DDBJ whole genome shotgun (WGS) entry which is preliminary data.</text>
</comment>
<keyword evidence="3" id="KW-1185">Reference proteome</keyword>
<dbReference type="Gene3D" id="3.30.710.10">
    <property type="entry name" value="Potassium Channel Kv1.1, Chain A"/>
    <property type="match status" value="1"/>
</dbReference>
<dbReference type="EMBL" id="CAINUL010000002">
    <property type="protein sequence ID" value="CAD0107189.1"/>
    <property type="molecule type" value="Genomic_DNA"/>
</dbReference>
<dbReference type="AlphaFoldDB" id="A0A9N8K8V6"/>
<dbReference type="Proteomes" id="UP000745764">
    <property type="component" value="Unassembled WGS sequence"/>
</dbReference>
<dbReference type="InterPro" id="IPR011333">
    <property type="entry name" value="SKP1/BTB/POZ_sf"/>
</dbReference>
<dbReference type="PANTHER" id="PTHR47843">
    <property type="entry name" value="BTB DOMAIN-CONTAINING PROTEIN-RELATED"/>
    <property type="match status" value="1"/>
</dbReference>
<feature type="region of interest" description="Disordered" evidence="1">
    <location>
        <begin position="1"/>
        <end position="40"/>
    </location>
</feature>
<dbReference type="OrthoDB" id="1022638at2759"/>
<sequence>MAPTTPKTPKKATPGKRVLSTALPSPASPTTRVRKSQKDAPDLGSEMVIVLLGDGPKDLRQTKIFHRNLLMPVSGFFSRGLTSGFREAATKIFELEEEDSATFSVFEQWVYRDPSAVTASASAAASDAEDDDQQEWECLPRLYTLGERLDAPKFKDAVVSAIIEKVAETEVMPDNWASYVYQNTVSGNALRRLIVDFHVFAHQSRLLKKGACPDAVEPEYEFLQDVVQRIAEVGLEVFTAGGEMPWTDACVYHEHEQGACHLAAAEEDVVHTVYSLYGTPETPLRRSALAQLEVFEVNEPRPLVSHLHWTVLRPSNSGDLTSLFEY</sequence>
<evidence type="ECO:0000256" key="1">
    <source>
        <dbReference type="SAM" id="MobiDB-lite"/>
    </source>
</evidence>
<name>A0A9N8K8V6_9PEZI</name>
<dbReference type="PANTHER" id="PTHR47843:SF2">
    <property type="entry name" value="BTB DOMAIN-CONTAINING PROTEIN"/>
    <property type="match status" value="1"/>
</dbReference>
<evidence type="ECO:0000313" key="3">
    <source>
        <dbReference type="Proteomes" id="UP000745764"/>
    </source>
</evidence>
<organism evidence="2 3">
    <name type="scientific">Aureobasidium uvarum</name>
    <dbReference type="NCBI Taxonomy" id="2773716"/>
    <lineage>
        <taxon>Eukaryota</taxon>
        <taxon>Fungi</taxon>
        <taxon>Dikarya</taxon>
        <taxon>Ascomycota</taxon>
        <taxon>Pezizomycotina</taxon>
        <taxon>Dothideomycetes</taxon>
        <taxon>Dothideomycetidae</taxon>
        <taxon>Dothideales</taxon>
        <taxon>Saccotheciaceae</taxon>
        <taxon>Aureobasidium</taxon>
    </lineage>
</organism>
<accession>A0A9N8K8V6</accession>
<evidence type="ECO:0008006" key="4">
    <source>
        <dbReference type="Google" id="ProtNLM"/>
    </source>
</evidence>
<reference evidence="2" key="1">
    <citation type="submission" date="2020-06" db="EMBL/GenBank/DDBJ databases">
        <authorList>
            <person name="Onetto C."/>
        </authorList>
    </citation>
    <scope>NUCLEOTIDE SEQUENCE</scope>
</reference>
<evidence type="ECO:0000313" key="2">
    <source>
        <dbReference type="EMBL" id="CAD0107189.1"/>
    </source>
</evidence>
<proteinExistence type="predicted"/>
<protein>
    <recommendedName>
        <fullName evidence="4">BTB domain-containing protein</fullName>
    </recommendedName>
</protein>